<dbReference type="NCBIfam" id="TIGR00229">
    <property type="entry name" value="sensory_box"/>
    <property type="match status" value="1"/>
</dbReference>
<dbReference type="Proteomes" id="UP000186026">
    <property type="component" value="Unassembled WGS sequence"/>
</dbReference>
<dbReference type="Gene3D" id="3.30.450.20">
    <property type="entry name" value="PAS domain"/>
    <property type="match status" value="2"/>
</dbReference>
<sequence length="434" mass="50868">MIPDYLIKSSQLYVVGLDIEGWISTTGLKFEEEFMLFKKEYINKPFISFLDPSEEGLFEFLLSDLLETPNKSKQVFLSFSNQKKINWEFSILKSEEGDIEGILGIGQEVVVSKESNDSVERLFGQAGIKINTTEDVYIKLNSNWELTAINDPAQRFFNKCSNSLLNKTIWQVYPSKKIHQFALEFKKAREGQDIISFEEYRGDINRWYKIFLINHEEALHAILQDITDEHLKRLESEQAKITLQQILDQAEESHFLIDLELNVLGFNQNAKKMVKCHFKKELKQGDDFLPYLMIGMEEQFLKDLEHVFAGKSISYEKEIMHTRTGEELWFEHKFSPLFNADKKVIGFVYSNKNIAEKKQEYKRVEEKNKVLREVAYIQSHMLRSPLSSMLGLLDLIDKRQLDAENTKYFSYLKPLAQELDMVIRENARKVNEFD</sequence>
<protein>
    <recommendedName>
        <fullName evidence="2">histidine kinase</fullName>
        <ecNumber evidence="2">2.7.13.3</ecNumber>
    </recommendedName>
</protein>
<organism evidence="7 8">
    <name type="scientific">Belliella pelovolcani</name>
    <dbReference type="NCBI Taxonomy" id="529505"/>
    <lineage>
        <taxon>Bacteria</taxon>
        <taxon>Pseudomonadati</taxon>
        <taxon>Bacteroidota</taxon>
        <taxon>Cytophagia</taxon>
        <taxon>Cytophagales</taxon>
        <taxon>Cyclobacteriaceae</taxon>
        <taxon>Belliella</taxon>
    </lineage>
</organism>
<name>A0A1N7MQH5_9BACT</name>
<dbReference type="PANTHER" id="PTHR43304">
    <property type="entry name" value="PHYTOCHROME-LIKE PROTEIN CPH1"/>
    <property type="match status" value="1"/>
</dbReference>
<dbReference type="Pfam" id="PF13426">
    <property type="entry name" value="PAS_9"/>
    <property type="match status" value="1"/>
</dbReference>
<keyword evidence="3" id="KW-0597">Phosphoprotein</keyword>
<dbReference type="InterPro" id="IPR000700">
    <property type="entry name" value="PAS-assoc_C"/>
</dbReference>
<evidence type="ECO:0000256" key="5">
    <source>
        <dbReference type="ARBA" id="ARBA00022777"/>
    </source>
</evidence>
<dbReference type="RefSeq" id="WP_076500884.1">
    <property type="nucleotide sequence ID" value="NZ_FTOP01000007.1"/>
</dbReference>
<dbReference type="InterPro" id="IPR035965">
    <property type="entry name" value="PAS-like_dom_sf"/>
</dbReference>
<dbReference type="EC" id="2.7.13.3" evidence="2"/>
<comment type="catalytic activity">
    <reaction evidence="1">
        <text>ATP + protein L-histidine = ADP + protein N-phospho-L-histidine.</text>
        <dbReference type="EC" id="2.7.13.3"/>
    </reaction>
</comment>
<dbReference type="InterPro" id="IPR036097">
    <property type="entry name" value="HisK_dim/P_sf"/>
</dbReference>
<evidence type="ECO:0000256" key="2">
    <source>
        <dbReference type="ARBA" id="ARBA00012438"/>
    </source>
</evidence>
<dbReference type="InterPro" id="IPR052162">
    <property type="entry name" value="Sensor_kinase/Photoreceptor"/>
</dbReference>
<keyword evidence="5" id="KW-0418">Kinase</keyword>
<dbReference type="STRING" id="529505.SAMN05421761_10737"/>
<evidence type="ECO:0000313" key="7">
    <source>
        <dbReference type="EMBL" id="SIS88310.1"/>
    </source>
</evidence>
<reference evidence="8" key="1">
    <citation type="submission" date="2017-01" db="EMBL/GenBank/DDBJ databases">
        <authorList>
            <person name="Varghese N."/>
            <person name="Submissions S."/>
        </authorList>
    </citation>
    <scope>NUCLEOTIDE SEQUENCE [LARGE SCALE GENOMIC DNA]</scope>
    <source>
        <strain evidence="8">DSM 46698</strain>
    </source>
</reference>
<keyword evidence="4" id="KW-0808">Transferase</keyword>
<evidence type="ECO:0000259" key="6">
    <source>
        <dbReference type="PROSITE" id="PS50113"/>
    </source>
</evidence>
<dbReference type="SUPFAM" id="SSF47384">
    <property type="entry name" value="Homodimeric domain of signal transducing histidine kinase"/>
    <property type="match status" value="1"/>
</dbReference>
<dbReference type="OrthoDB" id="6231665at2"/>
<dbReference type="EMBL" id="FTOP01000007">
    <property type="protein sequence ID" value="SIS88310.1"/>
    <property type="molecule type" value="Genomic_DNA"/>
</dbReference>
<dbReference type="SUPFAM" id="SSF55785">
    <property type="entry name" value="PYP-like sensor domain (PAS domain)"/>
    <property type="match status" value="1"/>
</dbReference>
<keyword evidence="8" id="KW-1185">Reference proteome</keyword>
<dbReference type="Gene3D" id="1.10.287.130">
    <property type="match status" value="1"/>
</dbReference>
<dbReference type="PROSITE" id="PS50113">
    <property type="entry name" value="PAC"/>
    <property type="match status" value="1"/>
</dbReference>
<evidence type="ECO:0000256" key="3">
    <source>
        <dbReference type="ARBA" id="ARBA00022553"/>
    </source>
</evidence>
<feature type="domain" description="PAC" evidence="6">
    <location>
        <begin position="313"/>
        <end position="366"/>
    </location>
</feature>
<dbReference type="AlphaFoldDB" id="A0A1N7MQH5"/>
<gene>
    <name evidence="7" type="ORF">SAMN05421761_10737</name>
</gene>
<dbReference type="PANTHER" id="PTHR43304:SF1">
    <property type="entry name" value="PAC DOMAIN-CONTAINING PROTEIN"/>
    <property type="match status" value="1"/>
</dbReference>
<accession>A0A1N7MQH5</accession>
<dbReference type="InterPro" id="IPR000014">
    <property type="entry name" value="PAS"/>
</dbReference>
<evidence type="ECO:0000313" key="8">
    <source>
        <dbReference type="Proteomes" id="UP000186026"/>
    </source>
</evidence>
<proteinExistence type="predicted"/>
<evidence type="ECO:0000256" key="1">
    <source>
        <dbReference type="ARBA" id="ARBA00000085"/>
    </source>
</evidence>
<dbReference type="GO" id="GO:0000155">
    <property type="term" value="F:phosphorelay sensor kinase activity"/>
    <property type="evidence" value="ECO:0007669"/>
    <property type="project" value="InterPro"/>
</dbReference>
<evidence type="ECO:0000256" key="4">
    <source>
        <dbReference type="ARBA" id="ARBA00022679"/>
    </source>
</evidence>